<dbReference type="Pfam" id="PF00148">
    <property type="entry name" value="Oxidored_nitro"/>
    <property type="match status" value="1"/>
</dbReference>
<dbReference type="Proteomes" id="UP000245934">
    <property type="component" value="Unassembled WGS sequence"/>
</dbReference>
<organism evidence="2 3">
    <name type="scientific">Methanospirillum stamsii</name>
    <dbReference type="NCBI Taxonomy" id="1277351"/>
    <lineage>
        <taxon>Archaea</taxon>
        <taxon>Methanobacteriati</taxon>
        <taxon>Methanobacteriota</taxon>
        <taxon>Stenosarchaea group</taxon>
        <taxon>Methanomicrobia</taxon>
        <taxon>Methanomicrobiales</taxon>
        <taxon>Methanospirillaceae</taxon>
        <taxon>Methanospirillum</taxon>
    </lineage>
</organism>
<dbReference type="CDD" id="cd00316">
    <property type="entry name" value="Oxidoreductase_nitrogenase"/>
    <property type="match status" value="1"/>
</dbReference>
<protein>
    <submittedName>
        <fullName evidence="2">Nitrogenase</fullName>
    </submittedName>
</protein>
<sequence>MEKGRGGDHMKLDPDGFIGTLLAIEGILDARAVMNGPTGCRGNPAYFSDRHFPRENSLNRRSFEEPFFFGQSRIPCTYLDSDDYILGSAGKLREILPLIAEKGDSFLAIVNSPGASLIGDDLNRFLVEANLDSICMAFEGAAYSYPLATGFDMAMVSILRWLKLNKFPKVKNRVNLLGFSINQKFWKGNVAELKKLCELMGLYVVCVPGAGSGIAEIRESTTASCNIVVYPEYSTKTAEYLESEYDIPAVIPAGGAPVGFTQTEEWISAVADATGRDPNPALEYLKEQRVHAFHQISRYHHEAGYPKGATFSIRGDSSFVLPLTRWLFEYLSMLPVSVEFAEGQDPEMTGKLTEFLKTHEIPALGADPSIVQPDFYFGDSLTGKDLELSGKCRKTIELYNRTTSDIYFTEKAYLGGTGALWILEEIFQTVKDFSE</sequence>
<dbReference type="AlphaFoldDB" id="A0A2V2N6K1"/>
<dbReference type="InterPro" id="IPR000510">
    <property type="entry name" value="Nase/OxRdtase_comp1"/>
</dbReference>
<gene>
    <name evidence="2" type="ORF">DLD82_03795</name>
</gene>
<dbReference type="GO" id="GO:0016491">
    <property type="term" value="F:oxidoreductase activity"/>
    <property type="evidence" value="ECO:0007669"/>
    <property type="project" value="InterPro"/>
</dbReference>
<evidence type="ECO:0000259" key="1">
    <source>
        <dbReference type="Pfam" id="PF00148"/>
    </source>
</evidence>
<dbReference type="PANTHER" id="PTHR42956:SF1">
    <property type="entry name" value="NITROGENASE IRON-MOLYBDENUM COFACTOR BIOSYNTHESIS PROTEIN NIFE"/>
    <property type="match status" value="1"/>
</dbReference>
<comment type="caution">
    <text evidence="2">The sequence shown here is derived from an EMBL/GenBank/DDBJ whole genome shotgun (WGS) entry which is preliminary data.</text>
</comment>
<evidence type="ECO:0000313" key="3">
    <source>
        <dbReference type="Proteomes" id="UP000245934"/>
    </source>
</evidence>
<dbReference type="PANTHER" id="PTHR42956">
    <property type="entry name" value="NITROGENASE IRON-MOLYBDENUM COFACTOR BIOSYNTHESIS PROTEIN NIFE"/>
    <property type="match status" value="1"/>
</dbReference>
<dbReference type="EMBL" id="QGMZ01000008">
    <property type="protein sequence ID" value="PWR75714.1"/>
    <property type="molecule type" value="Genomic_DNA"/>
</dbReference>
<reference evidence="2 3" key="1">
    <citation type="submission" date="2018-05" db="EMBL/GenBank/DDBJ databases">
        <title>Draft genome of Methanospirillum stamsii Pt1.</title>
        <authorList>
            <person name="Dueholm M.S."/>
            <person name="Nielsen P.H."/>
            <person name="Bakmann L.F."/>
            <person name="Otzen D.E."/>
        </authorList>
    </citation>
    <scope>NUCLEOTIDE SEQUENCE [LARGE SCALE GENOMIC DNA]</scope>
    <source>
        <strain evidence="2 3">Pt1</strain>
    </source>
</reference>
<dbReference type="Gene3D" id="3.40.50.1980">
    <property type="entry name" value="Nitrogenase molybdenum iron protein domain"/>
    <property type="match status" value="2"/>
</dbReference>
<evidence type="ECO:0000313" key="2">
    <source>
        <dbReference type="EMBL" id="PWR75714.1"/>
    </source>
</evidence>
<feature type="domain" description="Nitrogenase/oxidoreductase component 1" evidence="1">
    <location>
        <begin position="17"/>
        <end position="346"/>
    </location>
</feature>
<name>A0A2V2N6K1_9EURY</name>
<dbReference type="SUPFAM" id="SSF53807">
    <property type="entry name" value="Helical backbone' metal receptor"/>
    <property type="match status" value="1"/>
</dbReference>
<keyword evidence="3" id="KW-1185">Reference proteome</keyword>
<accession>A0A2V2N6K1</accession>
<proteinExistence type="predicted"/>
<dbReference type="InterPro" id="IPR049939">
    <property type="entry name" value="NifE-like"/>
</dbReference>